<proteinExistence type="predicted"/>
<dbReference type="PANTHER" id="PTHR33531">
    <property type="entry name" value="RUBRERYTHRIN SUBFAMILY"/>
    <property type="match status" value="1"/>
</dbReference>
<dbReference type="InterPro" id="IPR012347">
    <property type="entry name" value="Ferritin-like"/>
</dbReference>
<accession>A0A1T5MBU5</accession>
<dbReference type="InterPro" id="IPR009078">
    <property type="entry name" value="Ferritin-like_SF"/>
</dbReference>
<protein>
    <submittedName>
        <fullName evidence="2">Rubrerythrin</fullName>
    </submittedName>
</protein>
<dbReference type="STRING" id="36842.SAMN02194393_04387"/>
<dbReference type="SUPFAM" id="SSF47240">
    <property type="entry name" value="Ferritin-like"/>
    <property type="match status" value="1"/>
</dbReference>
<dbReference type="CDD" id="cd01045">
    <property type="entry name" value="Ferritin_like_AB"/>
    <property type="match status" value="1"/>
</dbReference>
<dbReference type="InterPro" id="IPR003251">
    <property type="entry name" value="Rr_diiron-bd_dom"/>
</dbReference>
<dbReference type="Proteomes" id="UP000190285">
    <property type="component" value="Unassembled WGS sequence"/>
</dbReference>
<evidence type="ECO:0000313" key="3">
    <source>
        <dbReference type="Proteomes" id="UP000190285"/>
    </source>
</evidence>
<feature type="domain" description="Rubrerythrin diiron-binding" evidence="1">
    <location>
        <begin position="5"/>
        <end position="135"/>
    </location>
</feature>
<reference evidence="3" key="1">
    <citation type="submission" date="2017-02" db="EMBL/GenBank/DDBJ databases">
        <authorList>
            <person name="Varghese N."/>
            <person name="Submissions S."/>
        </authorList>
    </citation>
    <scope>NUCLEOTIDE SEQUENCE [LARGE SCALE GENOMIC DNA]</scope>
    <source>
        <strain evidence="3">M1</strain>
    </source>
</reference>
<name>A0A1T5MBU5_9FIRM</name>
<dbReference type="Gene3D" id="1.20.1260.10">
    <property type="match status" value="1"/>
</dbReference>
<dbReference type="PANTHER" id="PTHR33531:SF7">
    <property type="entry name" value="HYPOTHETICAL MEMBRANE PROTEIN, CONSERVED"/>
    <property type="match status" value="1"/>
</dbReference>
<sequence>MNIYEFAMKMELDGKKYYEKLMNSAEDEGLKKIFKMLAQDEEEHHRIIKNMKDMNTKHIKSETLKNANNIFSKMLCTDQKFNLSSTAIKAYEHALNLEDESIRLYEDKYEKSENKGEKKVFRSLADEEKRHKLIIENILDFVRQPERERAVKTVDSDPEFARFENL</sequence>
<evidence type="ECO:0000313" key="2">
    <source>
        <dbReference type="EMBL" id="SKC85563.1"/>
    </source>
</evidence>
<dbReference type="GO" id="GO:0016491">
    <property type="term" value="F:oxidoreductase activity"/>
    <property type="evidence" value="ECO:0007669"/>
    <property type="project" value="InterPro"/>
</dbReference>
<dbReference type="AlphaFoldDB" id="A0A1T5MBU5"/>
<gene>
    <name evidence="2" type="ORF">SAMN02194393_04387</name>
</gene>
<dbReference type="OrthoDB" id="9792569at2"/>
<dbReference type="EMBL" id="FUZT01000013">
    <property type="protein sequence ID" value="SKC85563.1"/>
    <property type="molecule type" value="Genomic_DNA"/>
</dbReference>
<dbReference type="Pfam" id="PF02915">
    <property type="entry name" value="Rubrerythrin"/>
    <property type="match status" value="1"/>
</dbReference>
<dbReference type="GO" id="GO:0046872">
    <property type="term" value="F:metal ion binding"/>
    <property type="evidence" value="ECO:0007669"/>
    <property type="project" value="InterPro"/>
</dbReference>
<organism evidence="2 3">
    <name type="scientific">Maledivibacter halophilus</name>
    <dbReference type="NCBI Taxonomy" id="36842"/>
    <lineage>
        <taxon>Bacteria</taxon>
        <taxon>Bacillati</taxon>
        <taxon>Bacillota</taxon>
        <taxon>Clostridia</taxon>
        <taxon>Peptostreptococcales</taxon>
        <taxon>Caminicellaceae</taxon>
        <taxon>Maledivibacter</taxon>
    </lineage>
</organism>
<keyword evidence="3" id="KW-1185">Reference proteome</keyword>
<evidence type="ECO:0000259" key="1">
    <source>
        <dbReference type="Pfam" id="PF02915"/>
    </source>
</evidence>
<dbReference type="RefSeq" id="WP_079494682.1">
    <property type="nucleotide sequence ID" value="NZ_FUZT01000013.1"/>
</dbReference>